<dbReference type="AlphaFoldDB" id="A0A1D1XL00"/>
<dbReference type="EMBL" id="GDJX01024881">
    <property type="protein sequence ID" value="JAT43055.1"/>
    <property type="molecule type" value="Transcribed_RNA"/>
</dbReference>
<name>A0A1D1XL00_9ARAE</name>
<dbReference type="PANTHER" id="PTHR46992:SF1">
    <property type="entry name" value="GYF DOMAIN-CONTAINING PROTEIN"/>
    <property type="match status" value="1"/>
</dbReference>
<protein>
    <submittedName>
        <fullName evidence="3">GYF domain-containing protein mpd2</fullName>
    </submittedName>
</protein>
<feature type="compositionally biased region" description="Polar residues" evidence="1">
    <location>
        <begin position="170"/>
        <end position="190"/>
    </location>
</feature>
<dbReference type="PANTHER" id="PTHR46992">
    <property type="entry name" value="GYF DOMAIN-CONTAINING PROTEIN"/>
    <property type="match status" value="1"/>
</dbReference>
<dbReference type="SUPFAM" id="SSF55277">
    <property type="entry name" value="GYF domain"/>
    <property type="match status" value="1"/>
</dbReference>
<feature type="compositionally biased region" description="Basic and acidic residues" evidence="1">
    <location>
        <begin position="191"/>
        <end position="227"/>
    </location>
</feature>
<feature type="non-terminal residue" evidence="3">
    <location>
        <position position="1"/>
    </location>
</feature>
<feature type="compositionally biased region" description="Basic and acidic residues" evidence="1">
    <location>
        <begin position="236"/>
        <end position="253"/>
    </location>
</feature>
<feature type="compositionally biased region" description="Basic residues" evidence="1">
    <location>
        <begin position="36"/>
        <end position="45"/>
    </location>
</feature>
<evidence type="ECO:0000313" key="3">
    <source>
        <dbReference type="EMBL" id="JAT43055.1"/>
    </source>
</evidence>
<accession>A0A1D1XL00</accession>
<feature type="non-terminal residue" evidence="3">
    <location>
        <position position="1049"/>
    </location>
</feature>
<feature type="region of interest" description="Disordered" evidence="1">
    <location>
        <begin position="26"/>
        <end position="60"/>
    </location>
</feature>
<proteinExistence type="predicted"/>
<feature type="compositionally biased region" description="Basic and acidic residues" evidence="1">
    <location>
        <begin position="279"/>
        <end position="319"/>
    </location>
</feature>
<dbReference type="InterPro" id="IPR003169">
    <property type="entry name" value="GYF"/>
</dbReference>
<dbReference type="InterPro" id="IPR035445">
    <property type="entry name" value="GYF-like_dom_sf"/>
</dbReference>
<dbReference type="PROSITE" id="PS50829">
    <property type="entry name" value="GYF"/>
    <property type="match status" value="1"/>
</dbReference>
<reference evidence="3" key="1">
    <citation type="submission" date="2015-07" db="EMBL/GenBank/DDBJ databases">
        <title>Transcriptome Assembly of Anthurium amnicola.</title>
        <authorList>
            <person name="Suzuki J."/>
        </authorList>
    </citation>
    <scope>NUCLEOTIDE SEQUENCE</scope>
</reference>
<organism evidence="3">
    <name type="scientific">Anthurium amnicola</name>
    <dbReference type="NCBI Taxonomy" id="1678845"/>
    <lineage>
        <taxon>Eukaryota</taxon>
        <taxon>Viridiplantae</taxon>
        <taxon>Streptophyta</taxon>
        <taxon>Embryophyta</taxon>
        <taxon>Tracheophyta</taxon>
        <taxon>Spermatophyta</taxon>
        <taxon>Magnoliopsida</taxon>
        <taxon>Liliopsida</taxon>
        <taxon>Araceae</taxon>
        <taxon>Pothoideae</taxon>
        <taxon>Potheae</taxon>
        <taxon>Anthurium</taxon>
    </lineage>
</organism>
<evidence type="ECO:0000256" key="1">
    <source>
        <dbReference type="SAM" id="MobiDB-lite"/>
    </source>
</evidence>
<sequence>FFGHSDHQTLTFSSSLALRHLLERSSSPLPLFPPHRDRRNPRSPRRSSQAPPPPIRPFFLVSRGKSQAPARCSCSDGGGPSLFRVDPREVPGAGRMAGDKLDLPADLMPFKAAGEPWGVAVDDSNAGNFEGKGLIGLPDDLKDNATSENSIPLSPQWLYAKPSDCKPGLSASSTDMRSQNSLPHGSSTESIQKDGWRLDGSQDKKDWRRTASDVEGSRRWREEERETGLLGRRERRKEGDKENEYRKSERRAENISVRETSDLRSMASDRWQEVGNRNLGHENRRDNKWSSRWGPEEKAKDSRPEKKFDADKEDTHNEKQSSVGSNCAPSEFDGRDKWRPRHRQEAQAGASTIYRAAPGFGLDKGRTDGTNAGFALGRGRSNLIRSLPIGCSPSAGPVGVVPVNNNEAMPGMSVISAGTFRYPRGKLLDIYRKQKIFSSFDTVPEGLEEVPPLTQSNLLEPLAFVAPDSDEEALLQDVWKGKITSSESSSKLYRENMLQANDIETGNIDMMVMGSKPDMNVTEEISESFAKSGSCDSSQKNDGDSCIEEHDRKNDTFTAKVPFSDLKVDVCQIRESCSYSSNSNHVVYEAGGVGVRGLTSQFSSKLEDNESAVSFDMHAKLPDDLNNRLDSPFFKDTMNMNELYEENICEMKLDKGIPAEELNLFYQDPQGEIQGPFLGVDIISWFDQGFFGIDLPVCVSDAPEGTPFQELGELMPHLKHRTQPVSVFDRGDKPDPLVAIGHDLEGDAVISDIAASNAVNEWQWTQSEKDTILLQNVRSNTLCHGDLIDPHDDGFPHLKSESSSGIASSGKQSFRELAEPDEEEVLYSGRAASNSRSLLPHDRGLGLNLHHSRTSEMGESGLPNRRVPADNDLHPRGMRWSGLEGAHSKHQFSPILSGFGDRGNLMYPEFGRDTSILGQQQDFIGAIADSPAIHDPWVNVHGRNRVQSPNVFQDAMDAHELSRPEQESSRLILEDHLLSQRLQKQHFRQQNVSSPRRQLHLSESLLDQLQGPHHQQSVNPPVRKLEHVLELQFQQQQLLQLQHQHRQLQ</sequence>
<feature type="domain" description="GYF" evidence="2">
    <location>
        <begin position="661"/>
        <end position="712"/>
    </location>
</feature>
<feature type="compositionally biased region" description="Low complexity" evidence="1">
    <location>
        <begin position="801"/>
        <end position="812"/>
    </location>
</feature>
<dbReference type="Pfam" id="PF02213">
    <property type="entry name" value="GYF"/>
    <property type="match status" value="1"/>
</dbReference>
<dbReference type="Gene3D" id="3.30.1490.40">
    <property type="match status" value="1"/>
</dbReference>
<dbReference type="SMART" id="SM00444">
    <property type="entry name" value="GYF"/>
    <property type="match status" value="1"/>
</dbReference>
<feature type="region of interest" description="Disordered" evidence="1">
    <location>
        <begin position="795"/>
        <end position="818"/>
    </location>
</feature>
<gene>
    <name evidence="3" type="primary">mpd2_1</name>
    <name evidence="3" type="ORF">g.71446</name>
</gene>
<feature type="region of interest" description="Disordered" evidence="1">
    <location>
        <begin position="164"/>
        <end position="341"/>
    </location>
</feature>
<evidence type="ECO:0000259" key="2">
    <source>
        <dbReference type="PROSITE" id="PS50829"/>
    </source>
</evidence>